<reference evidence="2" key="1">
    <citation type="submission" date="2023-01" db="EMBL/GenBank/DDBJ databases">
        <title>Genome assembly of the deep-sea coral Lophelia pertusa.</title>
        <authorList>
            <person name="Herrera S."/>
            <person name="Cordes E."/>
        </authorList>
    </citation>
    <scope>NUCLEOTIDE SEQUENCE</scope>
    <source>
        <strain evidence="2">USNM1676648</strain>
        <tissue evidence="2">Polyp</tissue>
    </source>
</reference>
<feature type="compositionally biased region" description="Basic residues" evidence="1">
    <location>
        <begin position="89"/>
        <end position="103"/>
    </location>
</feature>
<dbReference type="GO" id="GO:0016787">
    <property type="term" value="F:hydrolase activity"/>
    <property type="evidence" value="ECO:0007669"/>
    <property type="project" value="UniProtKB-KW"/>
</dbReference>
<dbReference type="AlphaFoldDB" id="A0A9X0D410"/>
<sequence length="172" mass="19594">MDMEQHLRGSSGVVAVDSVLIARFGEQAFSWQGVSLPSSGIALKSIIKETKSGQRVPSGLQPVIIFQEESREFDGFGRRLRRDISDHAKKNKKRLAAKKKRLSNHQEYTRLETPQKLVVLRTHNRVRSQLLEEPLDQSSQRESHKNATSWNRLQNLKKMPNSRSTAILSCHP</sequence>
<dbReference type="EMBL" id="MU825879">
    <property type="protein sequence ID" value="KAJ7385721.1"/>
    <property type="molecule type" value="Genomic_DNA"/>
</dbReference>
<feature type="compositionally biased region" description="Polar residues" evidence="1">
    <location>
        <begin position="161"/>
        <end position="172"/>
    </location>
</feature>
<comment type="caution">
    <text evidence="2">The sequence shown here is derived from an EMBL/GenBank/DDBJ whole genome shotgun (WGS) entry which is preliminary data.</text>
</comment>
<organism evidence="2 3">
    <name type="scientific">Desmophyllum pertusum</name>
    <dbReference type="NCBI Taxonomy" id="174260"/>
    <lineage>
        <taxon>Eukaryota</taxon>
        <taxon>Metazoa</taxon>
        <taxon>Cnidaria</taxon>
        <taxon>Anthozoa</taxon>
        <taxon>Hexacorallia</taxon>
        <taxon>Scleractinia</taxon>
        <taxon>Caryophylliina</taxon>
        <taxon>Caryophylliidae</taxon>
        <taxon>Desmophyllum</taxon>
    </lineage>
</organism>
<keyword evidence="2" id="KW-0378">Hydrolase</keyword>
<evidence type="ECO:0000256" key="1">
    <source>
        <dbReference type="SAM" id="MobiDB-lite"/>
    </source>
</evidence>
<evidence type="ECO:0000313" key="3">
    <source>
        <dbReference type="Proteomes" id="UP001163046"/>
    </source>
</evidence>
<accession>A0A9X0D410</accession>
<proteinExistence type="predicted"/>
<feature type="region of interest" description="Disordered" evidence="1">
    <location>
        <begin position="131"/>
        <end position="172"/>
    </location>
</feature>
<protein>
    <submittedName>
        <fullName evidence="2">Glutathione hydrolase</fullName>
    </submittedName>
</protein>
<keyword evidence="3" id="KW-1185">Reference proteome</keyword>
<name>A0A9X0D410_9CNID</name>
<evidence type="ECO:0000313" key="2">
    <source>
        <dbReference type="EMBL" id="KAJ7385721.1"/>
    </source>
</evidence>
<dbReference type="Proteomes" id="UP001163046">
    <property type="component" value="Unassembled WGS sequence"/>
</dbReference>
<feature type="region of interest" description="Disordered" evidence="1">
    <location>
        <begin position="88"/>
        <end position="107"/>
    </location>
</feature>
<gene>
    <name evidence="2" type="primary">GGT6_3</name>
    <name evidence="2" type="ORF">OS493_013752</name>
</gene>